<name>E6YXY4_BARSR</name>
<proteinExistence type="predicted"/>
<gene>
    <name evidence="1" type="ORF">B11C_10196</name>
</gene>
<accession>E6YXY4</accession>
<sequence length="60" mass="6955">MSIISSITDGLLIILKTLLFYGVNNRVVLTGRVSTEPVKEIVDYVYMHQMRLLSLFWGYF</sequence>
<dbReference type="EMBL" id="FN645506">
    <property type="protein sequence ID" value="CBI81722.1"/>
    <property type="molecule type" value="Genomic_DNA"/>
</dbReference>
<dbReference type="AlphaFoldDB" id="E6YXY4"/>
<evidence type="ECO:0000313" key="1">
    <source>
        <dbReference type="EMBL" id="CBI81722.1"/>
    </source>
</evidence>
<protein>
    <submittedName>
        <fullName evidence="1">Uncharacterized protein</fullName>
    </submittedName>
</protein>
<reference evidence="1" key="1">
    <citation type="journal article" date="2011" name="PLoS Genet.">
        <title>Parallel evolution of a type IV secretion system in radiating lineages of the host-restricted bacterial pathogen Bartonella.</title>
        <authorList>
            <person name="Engel P."/>
            <person name="Salzburger W."/>
            <person name="Liesch M."/>
            <person name="Chang C.C."/>
            <person name="Maruyama S."/>
            <person name="Lanz C."/>
            <person name="Calteau A."/>
            <person name="Lajus A."/>
            <person name="Medigue C."/>
            <person name="Schuster S.C."/>
            <person name="Dehio C."/>
        </authorList>
    </citation>
    <scope>NUCLEOTIDE SEQUENCE</scope>
    <source>
        <strain evidence="1">R1</strain>
    </source>
</reference>
<organism evidence="1">
    <name type="scientific">Bartonella schoenbuchensis (strain DSM 13525 / NCTC 13165 / R1)</name>
    <dbReference type="NCBI Taxonomy" id="687861"/>
    <lineage>
        <taxon>Bacteria</taxon>
        <taxon>Pseudomonadati</taxon>
        <taxon>Pseudomonadota</taxon>
        <taxon>Alphaproteobacteria</taxon>
        <taxon>Hyphomicrobiales</taxon>
        <taxon>Bartonellaceae</taxon>
        <taxon>Bartonella</taxon>
    </lineage>
</organism>